<dbReference type="EMBL" id="JACJIQ010000017">
    <property type="protein sequence ID" value="MBA9078952.1"/>
    <property type="molecule type" value="Genomic_DNA"/>
</dbReference>
<name>A0A839GJB4_9BACT</name>
<proteinExistence type="predicted"/>
<dbReference type="RefSeq" id="WP_182514009.1">
    <property type="nucleotide sequence ID" value="NZ_JACJIQ010000017.1"/>
</dbReference>
<evidence type="ECO:0000313" key="3">
    <source>
        <dbReference type="Proteomes" id="UP000563094"/>
    </source>
</evidence>
<evidence type="ECO:0000313" key="2">
    <source>
        <dbReference type="EMBL" id="MBA9078952.1"/>
    </source>
</evidence>
<dbReference type="InterPro" id="IPR027417">
    <property type="entry name" value="P-loop_NTPase"/>
</dbReference>
<gene>
    <name evidence="2" type="ORF">FHS90_003686</name>
</gene>
<feature type="compositionally biased region" description="Low complexity" evidence="1">
    <location>
        <begin position="503"/>
        <end position="512"/>
    </location>
</feature>
<protein>
    <submittedName>
        <fullName evidence="2">Putative phage terminase large subunit-like protein</fullName>
    </submittedName>
</protein>
<sequence>MSLSKKKNLHKRWKDLVQQVSRASTADAFETPAQQKARKERAMVDYDFFVTTYFKHYTKDKLGNLTHCGDFHIETANDVLNDPYLKGVLEWGRGLAKSTHADIFLPLWLMIQAPIRQLNFMLLIGKNFRTAKRLLQDVQVELSHNALFIHDWGEQKKEGSWEEGEFQTLQGVAFVALGMGQPPRGARFGADRPDYIVLDDGDDDKLKKNQSRIREIVEWIFRAVIPTMDIGIQRFLLVNNRICKNGILATILKERPHWYHKKVNALNEQGEPSWPQKYTKTYYAKLRTDIGWKAFETEFQNNPIEDGGVFLSEWVKYMKALPPEKWTEYDAIVIYGDMSYSTSDNSDFTAIKCWARQGQNRICLKAYVRQKETPAKAIRWLFNFYYSLPVPVQKKVKCWVEANATQKELLKPIIEAEAERLTAQQFIRYDKEKKGDKDDRIGSMSVHYENGSVFYSAQEEEDPDMILGIEHLTAWEEGAWPDDSPDADESAWQKLFKKGRGGTRSARSGRYSLSNSRAF</sequence>
<accession>A0A839GJB4</accession>
<comment type="caution">
    <text evidence="2">The sequence shown here is derived from an EMBL/GenBank/DDBJ whole genome shotgun (WGS) entry which is preliminary data.</text>
</comment>
<keyword evidence="3" id="KW-1185">Reference proteome</keyword>
<dbReference type="Gene3D" id="3.40.50.300">
    <property type="entry name" value="P-loop containing nucleotide triphosphate hydrolases"/>
    <property type="match status" value="1"/>
</dbReference>
<organism evidence="2 3">
    <name type="scientific">Rufibacter quisquiliarum</name>
    <dbReference type="NCBI Taxonomy" id="1549639"/>
    <lineage>
        <taxon>Bacteria</taxon>
        <taxon>Pseudomonadati</taxon>
        <taxon>Bacteroidota</taxon>
        <taxon>Cytophagia</taxon>
        <taxon>Cytophagales</taxon>
        <taxon>Hymenobacteraceae</taxon>
        <taxon>Rufibacter</taxon>
    </lineage>
</organism>
<dbReference type="Proteomes" id="UP000563094">
    <property type="component" value="Unassembled WGS sequence"/>
</dbReference>
<evidence type="ECO:0000256" key="1">
    <source>
        <dbReference type="SAM" id="MobiDB-lite"/>
    </source>
</evidence>
<dbReference type="AlphaFoldDB" id="A0A839GJB4"/>
<feature type="region of interest" description="Disordered" evidence="1">
    <location>
        <begin position="498"/>
        <end position="519"/>
    </location>
</feature>
<reference evidence="2 3" key="1">
    <citation type="submission" date="2020-08" db="EMBL/GenBank/DDBJ databases">
        <title>Genomic Encyclopedia of Type Strains, Phase IV (KMG-IV): sequencing the most valuable type-strain genomes for metagenomic binning, comparative biology and taxonomic classification.</title>
        <authorList>
            <person name="Goeker M."/>
        </authorList>
    </citation>
    <scope>NUCLEOTIDE SEQUENCE [LARGE SCALE GENOMIC DNA]</scope>
    <source>
        <strain evidence="2 3">DSM 29854</strain>
    </source>
</reference>